<dbReference type="Proteomes" id="UP000886998">
    <property type="component" value="Unassembled WGS sequence"/>
</dbReference>
<proteinExistence type="predicted"/>
<name>A0A8X6Y7G5_9ARAC</name>
<evidence type="ECO:0000313" key="1">
    <source>
        <dbReference type="EMBL" id="GFY65533.1"/>
    </source>
</evidence>
<dbReference type="AlphaFoldDB" id="A0A8X6Y7G5"/>
<protein>
    <submittedName>
        <fullName evidence="1">Uncharacterized protein</fullName>
    </submittedName>
</protein>
<dbReference type="EMBL" id="BMAV01015538">
    <property type="protein sequence ID" value="GFY65533.1"/>
    <property type="molecule type" value="Genomic_DNA"/>
</dbReference>
<organism evidence="1 2">
    <name type="scientific">Trichonephila inaurata madagascariensis</name>
    <dbReference type="NCBI Taxonomy" id="2747483"/>
    <lineage>
        <taxon>Eukaryota</taxon>
        <taxon>Metazoa</taxon>
        <taxon>Ecdysozoa</taxon>
        <taxon>Arthropoda</taxon>
        <taxon>Chelicerata</taxon>
        <taxon>Arachnida</taxon>
        <taxon>Araneae</taxon>
        <taxon>Araneomorphae</taxon>
        <taxon>Entelegynae</taxon>
        <taxon>Araneoidea</taxon>
        <taxon>Nephilidae</taxon>
        <taxon>Trichonephila</taxon>
        <taxon>Trichonephila inaurata</taxon>
    </lineage>
</organism>
<comment type="caution">
    <text evidence="1">The sequence shown here is derived from an EMBL/GenBank/DDBJ whole genome shotgun (WGS) entry which is preliminary data.</text>
</comment>
<dbReference type="Gene3D" id="2.160.10.10">
    <property type="entry name" value="Hexapeptide repeat proteins"/>
    <property type="match status" value="1"/>
</dbReference>
<reference evidence="1" key="1">
    <citation type="submission" date="2020-08" db="EMBL/GenBank/DDBJ databases">
        <title>Multicomponent nature underlies the extraordinary mechanical properties of spider dragline silk.</title>
        <authorList>
            <person name="Kono N."/>
            <person name="Nakamura H."/>
            <person name="Mori M."/>
            <person name="Yoshida Y."/>
            <person name="Ohtoshi R."/>
            <person name="Malay A.D."/>
            <person name="Moran D.A.P."/>
            <person name="Tomita M."/>
            <person name="Numata K."/>
            <person name="Arakawa K."/>
        </authorList>
    </citation>
    <scope>NUCLEOTIDE SEQUENCE</scope>
</reference>
<keyword evidence="2" id="KW-1185">Reference proteome</keyword>
<dbReference type="OrthoDB" id="6745537at2759"/>
<accession>A0A8X6Y7G5</accession>
<dbReference type="InterPro" id="IPR011004">
    <property type="entry name" value="Trimer_LpxA-like_sf"/>
</dbReference>
<evidence type="ECO:0000313" key="2">
    <source>
        <dbReference type="Proteomes" id="UP000886998"/>
    </source>
</evidence>
<sequence>MDHAVVESEAMVAAGSLVTHGKVIKSGEIWAGRAKLDYPNWALTISQLDIFFPGRLKIGIRSAERQKMLEQAKLLE</sequence>
<gene>
    <name evidence="1" type="ORF">TNIN_40311</name>
</gene>
<dbReference type="SUPFAM" id="SSF51161">
    <property type="entry name" value="Trimeric LpxA-like enzymes"/>
    <property type="match status" value="1"/>
</dbReference>